<comment type="caution">
    <text evidence="3">The sequence shown here is derived from an EMBL/GenBank/DDBJ whole genome shotgun (WGS) entry which is preliminary data.</text>
</comment>
<name>A0A218YUX9_9HELO</name>
<organism evidence="3 4">
    <name type="scientific">Diplocarpon coronariae</name>
    <dbReference type="NCBI Taxonomy" id="2795749"/>
    <lineage>
        <taxon>Eukaryota</taxon>
        <taxon>Fungi</taxon>
        <taxon>Dikarya</taxon>
        <taxon>Ascomycota</taxon>
        <taxon>Pezizomycotina</taxon>
        <taxon>Leotiomycetes</taxon>
        <taxon>Helotiales</taxon>
        <taxon>Drepanopezizaceae</taxon>
        <taxon>Diplocarpon</taxon>
    </lineage>
</organism>
<protein>
    <recommendedName>
        <fullName evidence="2">Myb-like DNA-binding domain-containing protein</fullName>
    </recommendedName>
</protein>
<evidence type="ECO:0000313" key="3">
    <source>
        <dbReference type="EMBL" id="OWO98658.1"/>
    </source>
</evidence>
<dbReference type="Pfam" id="PF22980">
    <property type="entry name" value="Myb_DNA-bind_8"/>
    <property type="match status" value="1"/>
</dbReference>
<evidence type="ECO:0000259" key="2">
    <source>
        <dbReference type="Pfam" id="PF22980"/>
    </source>
</evidence>
<dbReference type="AlphaFoldDB" id="A0A218YUX9"/>
<feature type="region of interest" description="Disordered" evidence="1">
    <location>
        <begin position="54"/>
        <end position="109"/>
    </location>
</feature>
<sequence length="257" mass="27855">MAPASNEEQFKFLISCIRYSNNGKVDFGQVAKECKIVSKGAAAKRYERMMRSHGIAPNAAAIKPAPSRMSKSERLESTPSSSSSSAHKKRKVEGYLDENTTADDDERFGTVKPEPAVTIKEQLVVKEEKVPLQQQQHQQPGQLSLGEAADLMQYYETPCQYSAGGLSLEDSYGGQYTTSQSYGAGMGGTSGTESPYGLGSQQTYSFPSHSPYGSSEVRAGLGGMHIGESQSMPYQPLIKYSSDEQGRGRPDSPLIVE</sequence>
<proteinExistence type="predicted"/>
<dbReference type="InParanoid" id="A0A218YUX9"/>
<feature type="compositionally biased region" description="Basic and acidic residues" evidence="1">
    <location>
        <begin position="241"/>
        <end position="250"/>
    </location>
</feature>
<dbReference type="STRING" id="503106.A0A218YUX9"/>
<dbReference type="OrthoDB" id="5353914at2759"/>
<gene>
    <name evidence="3" type="ORF">B2J93_5815</name>
</gene>
<accession>A0A218YUX9</accession>
<reference evidence="3 4" key="1">
    <citation type="submission" date="2017-04" db="EMBL/GenBank/DDBJ databases">
        <title>Draft genome sequence of Marssonina coronaria NL1: causal agent of apple blotch.</title>
        <authorList>
            <person name="Cheng Q."/>
        </authorList>
    </citation>
    <scope>NUCLEOTIDE SEQUENCE [LARGE SCALE GENOMIC DNA]</scope>
    <source>
        <strain evidence="3 4">NL1</strain>
    </source>
</reference>
<dbReference type="Proteomes" id="UP000242519">
    <property type="component" value="Unassembled WGS sequence"/>
</dbReference>
<dbReference type="InterPro" id="IPR054505">
    <property type="entry name" value="Myb_DNA-bind_8"/>
</dbReference>
<feature type="compositionally biased region" description="Low complexity" evidence="1">
    <location>
        <begin position="55"/>
        <end position="66"/>
    </location>
</feature>
<feature type="domain" description="Myb-like DNA-binding" evidence="2">
    <location>
        <begin position="7"/>
        <end position="54"/>
    </location>
</feature>
<dbReference type="EMBL" id="MZNU01000384">
    <property type="protein sequence ID" value="OWO98658.1"/>
    <property type="molecule type" value="Genomic_DNA"/>
</dbReference>
<keyword evidence="4" id="KW-1185">Reference proteome</keyword>
<evidence type="ECO:0000313" key="4">
    <source>
        <dbReference type="Proteomes" id="UP000242519"/>
    </source>
</evidence>
<evidence type="ECO:0000256" key="1">
    <source>
        <dbReference type="SAM" id="MobiDB-lite"/>
    </source>
</evidence>
<feature type="region of interest" description="Disordered" evidence="1">
    <location>
        <begin position="207"/>
        <end position="257"/>
    </location>
</feature>